<dbReference type="Proteomes" id="UP000290057">
    <property type="component" value="Chromosome"/>
</dbReference>
<accession>A0A3T1CJL4</accession>
<protein>
    <submittedName>
        <fullName evidence="1">Uncharacterized protein</fullName>
    </submittedName>
</protein>
<name>A0A3T1CJL4_9SPHN</name>
<dbReference type="AlphaFoldDB" id="A0A3T1CJL4"/>
<keyword evidence="2" id="KW-1185">Reference proteome</keyword>
<dbReference type="EMBL" id="AP019389">
    <property type="protein sequence ID" value="BBI21048.1"/>
    <property type="molecule type" value="Genomic_DNA"/>
</dbReference>
<reference evidence="1 2" key="1">
    <citation type="submission" date="2019-01" db="EMBL/GenBank/DDBJ databases">
        <title>Complete genome sequence of Erythrobacter flavus KJ5.</title>
        <authorList>
            <person name="Kanesaki Y."/>
            <person name="Brotosudarmo T."/>
            <person name="Moriuchi R."/>
            <person name="Awai K."/>
        </authorList>
    </citation>
    <scope>NUCLEOTIDE SEQUENCE [LARGE SCALE GENOMIC DNA]</scope>
    <source>
        <strain evidence="1 2">KJ5</strain>
    </source>
</reference>
<evidence type="ECO:0000313" key="1">
    <source>
        <dbReference type="EMBL" id="BBI21048.1"/>
    </source>
</evidence>
<evidence type="ECO:0000313" key="2">
    <source>
        <dbReference type="Proteomes" id="UP000290057"/>
    </source>
</evidence>
<dbReference type="RefSeq" id="WP_130586692.1">
    <property type="nucleotide sequence ID" value="NZ_AP019389.1"/>
</dbReference>
<sequence>MELFYPIMLFLLHAGDEEGARPELTRHPVLFETVEACEAAGERIVAQAGGDTPGPVHAYCTAIPGPEEFETLFEAMDARRDGARADKP</sequence>
<gene>
    <name evidence="1" type="ORF">EKJ_18950</name>
</gene>
<organism evidence="1 2">
    <name type="scientific">Qipengyuania flava</name>
    <dbReference type="NCBI Taxonomy" id="192812"/>
    <lineage>
        <taxon>Bacteria</taxon>
        <taxon>Pseudomonadati</taxon>
        <taxon>Pseudomonadota</taxon>
        <taxon>Alphaproteobacteria</taxon>
        <taxon>Sphingomonadales</taxon>
        <taxon>Erythrobacteraceae</taxon>
        <taxon>Qipengyuania</taxon>
    </lineage>
</organism>
<proteinExistence type="predicted"/>